<keyword evidence="2" id="KW-0472">Membrane</keyword>
<name>A0A8S1BER4_ARCPL</name>
<evidence type="ECO:0000256" key="2">
    <source>
        <dbReference type="SAM" id="Phobius"/>
    </source>
</evidence>
<sequence length="214" mass="23791">MKVYDDCQHSEGLMPCLKKKAILFFDRAARMEVIPLVSGVDVVKTSPSEVSAISENDIDAVLPRSLDKDQALTQMLWDRIASFANSRTLQLSLPKMSGQDLNKGIEEGRGKMKKMMGMMMMGGVMKMAAMIPLAIGFLFILAGKALIVSKITCKKRKSGKVSGDRKKNKKLSRVRSPSPWTDQISDIASRQVHKAAEDCNKSRDVWKIISDLEQ</sequence>
<feature type="transmembrane region" description="Helical" evidence="2">
    <location>
        <begin position="123"/>
        <end position="147"/>
    </location>
</feature>
<gene>
    <name evidence="3" type="ORF">APLA_LOCUS15938</name>
</gene>
<dbReference type="PANTHER" id="PTHR21879:SF12">
    <property type="entry name" value="OSIRIS 12"/>
    <property type="match status" value="1"/>
</dbReference>
<dbReference type="PANTHER" id="PTHR21879">
    <property type="entry name" value="FI03362P-RELATED-RELATED"/>
    <property type="match status" value="1"/>
</dbReference>
<dbReference type="OrthoDB" id="5984457at2759"/>
<dbReference type="AlphaFoldDB" id="A0A8S1BER4"/>
<proteinExistence type="predicted"/>
<evidence type="ECO:0000313" key="4">
    <source>
        <dbReference type="Proteomes" id="UP000494256"/>
    </source>
</evidence>
<keyword evidence="2" id="KW-1133">Transmembrane helix</keyword>
<evidence type="ECO:0000313" key="3">
    <source>
        <dbReference type="EMBL" id="CAB3257618.1"/>
    </source>
</evidence>
<dbReference type="GO" id="GO:0016020">
    <property type="term" value="C:membrane"/>
    <property type="evidence" value="ECO:0007669"/>
    <property type="project" value="TreeGrafter"/>
</dbReference>
<comment type="caution">
    <text evidence="3">The sequence shown here is derived from an EMBL/GenBank/DDBJ whole genome shotgun (WGS) entry which is preliminary data.</text>
</comment>
<dbReference type="Pfam" id="PF07898">
    <property type="entry name" value="DUF1676"/>
    <property type="match status" value="1"/>
</dbReference>
<organism evidence="3 4">
    <name type="scientific">Arctia plantaginis</name>
    <name type="common">Wood tiger moth</name>
    <name type="synonym">Phalaena plantaginis</name>
    <dbReference type="NCBI Taxonomy" id="874455"/>
    <lineage>
        <taxon>Eukaryota</taxon>
        <taxon>Metazoa</taxon>
        <taxon>Ecdysozoa</taxon>
        <taxon>Arthropoda</taxon>
        <taxon>Hexapoda</taxon>
        <taxon>Insecta</taxon>
        <taxon>Pterygota</taxon>
        <taxon>Neoptera</taxon>
        <taxon>Endopterygota</taxon>
        <taxon>Lepidoptera</taxon>
        <taxon>Glossata</taxon>
        <taxon>Ditrysia</taxon>
        <taxon>Noctuoidea</taxon>
        <taxon>Erebidae</taxon>
        <taxon>Arctiinae</taxon>
        <taxon>Arctia</taxon>
    </lineage>
</organism>
<feature type="region of interest" description="Disordered" evidence="1">
    <location>
        <begin position="157"/>
        <end position="183"/>
    </location>
</feature>
<protein>
    <submittedName>
        <fullName evidence="3">Uncharacterized protein</fullName>
    </submittedName>
</protein>
<keyword evidence="2" id="KW-0812">Transmembrane</keyword>
<accession>A0A8S1BER4</accession>
<evidence type="ECO:0000256" key="1">
    <source>
        <dbReference type="SAM" id="MobiDB-lite"/>
    </source>
</evidence>
<dbReference type="InterPro" id="IPR012464">
    <property type="entry name" value="DUF1676"/>
</dbReference>
<dbReference type="EMBL" id="CADEBD010000553">
    <property type="protein sequence ID" value="CAB3257618.1"/>
    <property type="molecule type" value="Genomic_DNA"/>
</dbReference>
<reference evidence="3 4" key="1">
    <citation type="submission" date="2020-04" db="EMBL/GenBank/DDBJ databases">
        <authorList>
            <person name="Wallbank WR R."/>
            <person name="Pardo Diaz C."/>
            <person name="Kozak K."/>
            <person name="Martin S."/>
            <person name="Jiggins C."/>
            <person name="Moest M."/>
            <person name="Warren A I."/>
            <person name="Byers J.R.P. K."/>
            <person name="Montejo-Kovacevich G."/>
            <person name="Yen C E."/>
        </authorList>
    </citation>
    <scope>NUCLEOTIDE SEQUENCE [LARGE SCALE GENOMIC DNA]</scope>
</reference>
<dbReference type="Proteomes" id="UP000494256">
    <property type="component" value="Unassembled WGS sequence"/>
</dbReference>